<comment type="caution">
    <text evidence="6">The sequence shown here is derived from an EMBL/GenBank/DDBJ whole genome shotgun (WGS) entry which is preliminary data.</text>
</comment>
<dbReference type="Pfam" id="PF16543">
    <property type="entry name" value="DFRP_C"/>
    <property type="match status" value="1"/>
</dbReference>
<evidence type="ECO:0000259" key="5">
    <source>
        <dbReference type="PROSITE" id="PS50103"/>
    </source>
</evidence>
<keyword evidence="7" id="KW-1185">Reference proteome</keyword>
<dbReference type="PANTHER" id="PTHR12681">
    <property type="entry name" value="ZINC FINGER-CONTAINING PROTEIN P48ZNF"/>
    <property type="match status" value="1"/>
</dbReference>
<dbReference type="PANTHER" id="PTHR12681:SF0">
    <property type="entry name" value="ZINC FINGER CCCH DOMAIN-CONTAINING PROTEIN 15"/>
    <property type="match status" value="1"/>
</dbReference>
<feature type="zinc finger region" description="C3H1-type" evidence="4">
    <location>
        <begin position="75"/>
        <end position="102"/>
    </location>
</feature>
<dbReference type="EMBL" id="SBIQ01000184">
    <property type="protein sequence ID" value="KAF7682762.1"/>
    <property type="molecule type" value="Genomic_DNA"/>
</dbReference>
<dbReference type="Gene3D" id="6.20.400.10">
    <property type="match status" value="1"/>
</dbReference>
<feature type="domain" description="C3H1-type" evidence="5">
    <location>
        <begin position="75"/>
        <end position="102"/>
    </location>
</feature>
<sequence>MAQKKQAPKKTAKEIEKELLDKSFGQKNKKKSAALKKQIQKVQLQKTQEMKKKPVEQPAPVKPLLVQPKIPVGTDPKTVMCINFLNKNCPDGDKCKYSHKPVEEKKEVVKDSILVCRFLIDAMNSGQYGPSWKCPDIKCRDIHKLTDIDKNSDVEISLEEYLELSRLSIGDNLTLVTEETFKKWKEKKRKEEKAHAEKLKAMREGISGAELFKCKPELFMDDEEALECDYDTRCYSDDESEELVSNMKELSIK</sequence>
<reference evidence="6 7" key="1">
    <citation type="submission" date="2019-01" db="EMBL/GenBank/DDBJ databases">
        <title>Genomes sequencing and comparative genomics of infectious freshwater microsporidia, Cucumispora dikerogammari and Thelohania contejeani.</title>
        <authorList>
            <person name="Cormier A."/>
            <person name="Giraud I."/>
            <person name="Wattier R."/>
            <person name="Teixeira M."/>
            <person name="Grandjean F."/>
            <person name="Rigaud T."/>
            <person name="Cordaux R."/>
        </authorList>
    </citation>
    <scope>NUCLEOTIDE SEQUENCE [LARGE SCALE GENOMIC DNA]</scope>
    <source>
        <strain evidence="6">T1</strain>
        <tissue evidence="6">Spores</tissue>
    </source>
</reference>
<protein>
    <submittedName>
        <fullName evidence="6">Zinc finger CCCH domain-containing protein 15</fullName>
    </submittedName>
</protein>
<dbReference type="InterPro" id="IPR000571">
    <property type="entry name" value="Znf_CCCH"/>
</dbReference>
<dbReference type="Gene3D" id="4.10.1000.10">
    <property type="entry name" value="Zinc finger, CCCH-type"/>
    <property type="match status" value="1"/>
</dbReference>
<evidence type="ECO:0000256" key="3">
    <source>
        <dbReference type="ARBA" id="ARBA00022833"/>
    </source>
</evidence>
<keyword evidence="3 4" id="KW-0862">Zinc</keyword>
<evidence type="ECO:0000256" key="1">
    <source>
        <dbReference type="ARBA" id="ARBA00022723"/>
    </source>
</evidence>
<keyword evidence="1 4" id="KW-0479">Metal-binding</keyword>
<dbReference type="Proteomes" id="UP001516464">
    <property type="component" value="Unassembled WGS sequence"/>
</dbReference>
<evidence type="ECO:0000256" key="4">
    <source>
        <dbReference type="PROSITE-ProRule" id="PRU00723"/>
    </source>
</evidence>
<evidence type="ECO:0000256" key="2">
    <source>
        <dbReference type="ARBA" id="ARBA00022771"/>
    </source>
</evidence>
<gene>
    <name evidence="6" type="primary">zc3h15</name>
    <name evidence="6" type="ORF">TCON_2020</name>
</gene>
<name>A0ABQ7HX84_9MICR</name>
<dbReference type="InterPro" id="IPR032378">
    <property type="entry name" value="ZC3H15/TMA46_C"/>
</dbReference>
<proteinExistence type="predicted"/>
<evidence type="ECO:0000313" key="6">
    <source>
        <dbReference type="EMBL" id="KAF7682762.1"/>
    </source>
</evidence>
<keyword evidence="2 4" id="KW-0863">Zinc-finger</keyword>
<dbReference type="Pfam" id="PF00642">
    <property type="entry name" value="zf-CCCH"/>
    <property type="match status" value="1"/>
</dbReference>
<dbReference type="SUPFAM" id="SSF90229">
    <property type="entry name" value="CCCH zinc finger"/>
    <property type="match status" value="1"/>
</dbReference>
<dbReference type="InterPro" id="IPR036855">
    <property type="entry name" value="Znf_CCCH_sf"/>
</dbReference>
<accession>A0ABQ7HX84</accession>
<dbReference type="PROSITE" id="PS50103">
    <property type="entry name" value="ZF_C3H1"/>
    <property type="match status" value="1"/>
</dbReference>
<dbReference type="SMART" id="SM00356">
    <property type="entry name" value="ZnF_C3H1"/>
    <property type="match status" value="1"/>
</dbReference>
<organism evidence="6 7">
    <name type="scientific">Astathelohania contejeani</name>
    <dbReference type="NCBI Taxonomy" id="164912"/>
    <lineage>
        <taxon>Eukaryota</taxon>
        <taxon>Fungi</taxon>
        <taxon>Fungi incertae sedis</taxon>
        <taxon>Microsporidia</taxon>
        <taxon>Astathelohaniidae</taxon>
        <taxon>Astathelohania</taxon>
    </lineage>
</organism>
<evidence type="ECO:0000313" key="7">
    <source>
        <dbReference type="Proteomes" id="UP001516464"/>
    </source>
</evidence>